<accession>A0A6M4IGY8</accession>
<evidence type="ECO:0000313" key="3">
    <source>
        <dbReference type="EMBL" id="QJR34364.1"/>
    </source>
</evidence>
<name>A0A6M4IGY8_9BACT</name>
<dbReference type="InterPro" id="IPR045670">
    <property type="entry name" value="DUF5916"/>
</dbReference>
<dbReference type="Proteomes" id="UP000500938">
    <property type="component" value="Chromosome"/>
</dbReference>
<dbReference type="EMBL" id="CP053085">
    <property type="protein sequence ID" value="QJR34364.1"/>
    <property type="molecule type" value="Genomic_DNA"/>
</dbReference>
<protein>
    <submittedName>
        <fullName evidence="3">Carbohydrate binding family 9 domain-containing protein</fullName>
    </submittedName>
</protein>
<proteinExistence type="predicted"/>
<dbReference type="CDD" id="cd09618">
    <property type="entry name" value="CBM9_like_2"/>
    <property type="match status" value="1"/>
</dbReference>
<dbReference type="KEGG" id="ggr:HKW67_01910"/>
<dbReference type="RefSeq" id="WP_171223790.1">
    <property type="nucleotide sequence ID" value="NZ_CP053085.1"/>
</dbReference>
<dbReference type="SUPFAM" id="SSF49344">
    <property type="entry name" value="CBD9-like"/>
    <property type="match status" value="1"/>
</dbReference>
<keyword evidence="4" id="KW-1185">Reference proteome</keyword>
<evidence type="ECO:0000256" key="1">
    <source>
        <dbReference type="SAM" id="SignalP"/>
    </source>
</evidence>
<feature type="signal peptide" evidence="1">
    <location>
        <begin position="1"/>
        <end position="20"/>
    </location>
</feature>
<keyword evidence="1" id="KW-0732">Signal</keyword>
<sequence length="792" mass="87718">MSFLLSFAGALQLTVASFPAAPALQPPHDSAAAVYHAINGQTEVRMGRPSSAVVTIDGRLDEPVWSTASLLTGFSLYSPTDGRPAPDSTEVRVWYSPTAIYFGVRAYEPHGIVRATLADRDRLTADDNIEIHLDPFQERRRAFVFIVNPLGIQADGTKAEGGGFIPGSNVMPGQNDLSADFLWTSRGHVEDWGYEVEIRIPYTSLRFPTGGVQRWGVQFSRKVQHSGYEETWTPVQRGAASFISQEGWLAGMTGLTRGIDAQINPELTSTISGIPSTDPSNLKDWRYTSKPRVGGNVRVGLGSNFVLNGSIRPDFSQVEADATQVAADPRFALFYPERRPFFVEGADQFNVPNTLVYTRRIVQPDAALKLTGRLGRSNIAMLSALDAAPTTVGATRPLVDIVRITRDFQLQSQSGLVYSERVSGGRANRVFGADVRHVFGGKYYAQAQAVGSLTRAAGEQKRGGLWEAVVDRTGRGWGFHYNVLGVTPEFRTDNGFVARTGFVNVSTANRVSIFGKQGQLFEKLQMFSQVSGLWQYGDFFKAKSLLESKASLGNTVTLRRGWSLGYTPALATYAFDPTVYGSLRVLENNTAVPFAPAPRITTFSQQASVSTPQFRRFAASASVLRSSDVDFNETSRVNRTAYTGSVDWRPNTRLRMNATYASNEFVRRVDDVSTFSTQIPRVKAEYQVSRWVFVRLITQYEANRRETLRDWRTGSLLYTRRADGTLTPTVATRSNLLRADWLFSFRPSPGTVFFAGYGSSLTEPEALGLNRLRRVSDSFFLKASWVNRFMSR</sequence>
<evidence type="ECO:0000259" key="2">
    <source>
        <dbReference type="Pfam" id="PF19313"/>
    </source>
</evidence>
<feature type="domain" description="DUF5916" evidence="2">
    <location>
        <begin position="287"/>
        <end position="362"/>
    </location>
</feature>
<gene>
    <name evidence="3" type="ORF">HKW67_01910</name>
</gene>
<feature type="chain" id="PRO_5026653190" evidence="1">
    <location>
        <begin position="21"/>
        <end position="792"/>
    </location>
</feature>
<evidence type="ECO:0000313" key="4">
    <source>
        <dbReference type="Proteomes" id="UP000500938"/>
    </source>
</evidence>
<dbReference type="Pfam" id="PF19313">
    <property type="entry name" value="DUF5916"/>
    <property type="match status" value="1"/>
</dbReference>
<dbReference type="Gene3D" id="2.60.40.1190">
    <property type="match status" value="1"/>
</dbReference>
<reference evidence="3 4" key="1">
    <citation type="submission" date="2020-05" db="EMBL/GenBank/DDBJ databases">
        <title>Complete genome sequence of Gemmatimonas greenlandica TET16.</title>
        <authorList>
            <person name="Zeng Y."/>
        </authorList>
    </citation>
    <scope>NUCLEOTIDE SEQUENCE [LARGE SCALE GENOMIC DNA]</scope>
    <source>
        <strain evidence="3 4">TET16</strain>
    </source>
</reference>
<organism evidence="3 4">
    <name type="scientific">Gemmatimonas groenlandica</name>
    <dbReference type="NCBI Taxonomy" id="2732249"/>
    <lineage>
        <taxon>Bacteria</taxon>
        <taxon>Pseudomonadati</taxon>
        <taxon>Gemmatimonadota</taxon>
        <taxon>Gemmatimonadia</taxon>
        <taxon>Gemmatimonadales</taxon>
        <taxon>Gemmatimonadaceae</taxon>
        <taxon>Gemmatimonas</taxon>
    </lineage>
</organism>
<dbReference type="AlphaFoldDB" id="A0A6M4IGY8"/>